<evidence type="ECO:0000313" key="4">
    <source>
        <dbReference type="Proteomes" id="UP000887013"/>
    </source>
</evidence>
<reference evidence="3" key="1">
    <citation type="submission" date="2020-08" db="EMBL/GenBank/DDBJ databases">
        <title>Multicomponent nature underlies the extraordinary mechanical properties of spider dragline silk.</title>
        <authorList>
            <person name="Kono N."/>
            <person name="Nakamura H."/>
            <person name="Mori M."/>
            <person name="Yoshida Y."/>
            <person name="Ohtoshi R."/>
            <person name="Malay A.D."/>
            <person name="Moran D.A.P."/>
            <person name="Tomita M."/>
            <person name="Numata K."/>
            <person name="Arakawa K."/>
        </authorList>
    </citation>
    <scope>NUCLEOTIDE SEQUENCE</scope>
</reference>
<organism evidence="3 4">
    <name type="scientific">Nephila pilipes</name>
    <name type="common">Giant wood spider</name>
    <name type="synonym">Nephila maculata</name>
    <dbReference type="NCBI Taxonomy" id="299642"/>
    <lineage>
        <taxon>Eukaryota</taxon>
        <taxon>Metazoa</taxon>
        <taxon>Ecdysozoa</taxon>
        <taxon>Arthropoda</taxon>
        <taxon>Chelicerata</taxon>
        <taxon>Arachnida</taxon>
        <taxon>Araneae</taxon>
        <taxon>Araneomorphae</taxon>
        <taxon>Entelegynae</taxon>
        <taxon>Araneoidea</taxon>
        <taxon>Nephilidae</taxon>
        <taxon>Nephila</taxon>
    </lineage>
</organism>
<dbReference type="Pfam" id="PF20700">
    <property type="entry name" value="Mutator"/>
    <property type="match status" value="1"/>
</dbReference>
<dbReference type="InterPro" id="IPR049012">
    <property type="entry name" value="Mutator_transp_dom"/>
</dbReference>
<sequence length="218" mass="24408">MKDGFAEIQWIDSRPHRPGSNKRIAFTSEEAEFQPDMDPSEKVSNWLEKNALSPVVTEPDPSGSDENPSSPKPSTPPIFAEDDPNPEATRGKKSSSFIADYNENWWGVTHLEEFLSTSDINPLSSNTYQKEHDNIATAWEKVSENEMYCAAMEEKYLAVQDGVVGGDGIPMLTVVVNGCWAKRSYRTNNSYLSGVAAIVIFRTKTVLYMAVRNRYCKV</sequence>
<proteinExistence type="predicted"/>
<dbReference type="Proteomes" id="UP000887013">
    <property type="component" value="Unassembled WGS sequence"/>
</dbReference>
<keyword evidence="4" id="KW-1185">Reference proteome</keyword>
<protein>
    <recommendedName>
        <fullName evidence="2">Mutator-like transposase domain-containing protein</fullName>
    </recommendedName>
</protein>
<evidence type="ECO:0000313" key="3">
    <source>
        <dbReference type="EMBL" id="GFT56586.1"/>
    </source>
</evidence>
<gene>
    <name evidence="3" type="primary">AVEN_224005_1</name>
    <name evidence="3" type="ORF">NPIL_631101</name>
</gene>
<evidence type="ECO:0000256" key="1">
    <source>
        <dbReference type="SAM" id="MobiDB-lite"/>
    </source>
</evidence>
<dbReference type="EMBL" id="BMAW01113349">
    <property type="protein sequence ID" value="GFT56586.1"/>
    <property type="molecule type" value="Genomic_DNA"/>
</dbReference>
<dbReference type="OrthoDB" id="6431392at2759"/>
<accession>A0A8X6P807</accession>
<dbReference type="AlphaFoldDB" id="A0A8X6P807"/>
<feature type="region of interest" description="Disordered" evidence="1">
    <location>
        <begin position="1"/>
        <end position="93"/>
    </location>
</feature>
<feature type="domain" description="Mutator-like transposase" evidence="2">
    <location>
        <begin position="107"/>
        <end position="218"/>
    </location>
</feature>
<comment type="caution">
    <text evidence="3">The sequence shown here is derived from an EMBL/GenBank/DDBJ whole genome shotgun (WGS) entry which is preliminary data.</text>
</comment>
<evidence type="ECO:0000259" key="2">
    <source>
        <dbReference type="Pfam" id="PF20700"/>
    </source>
</evidence>
<name>A0A8X6P807_NEPPI</name>